<dbReference type="KEGG" id="ock:EXM22_12115"/>
<dbReference type="PROSITE" id="PS50206">
    <property type="entry name" value="RHODANESE_3"/>
    <property type="match status" value="1"/>
</dbReference>
<dbReference type="SUPFAM" id="SSF52540">
    <property type="entry name" value="P-loop containing nucleoside triphosphate hydrolases"/>
    <property type="match status" value="1"/>
</dbReference>
<dbReference type="GO" id="GO:0002098">
    <property type="term" value="P:tRNA wobble uridine modification"/>
    <property type="evidence" value="ECO:0007669"/>
    <property type="project" value="InterPro"/>
</dbReference>
<dbReference type="PANTHER" id="PTHR30401:SF0">
    <property type="entry name" value="TRNA 2-SELENOURIDINE SYNTHASE"/>
    <property type="match status" value="1"/>
</dbReference>
<dbReference type="InterPro" id="IPR001763">
    <property type="entry name" value="Rhodanese-like_dom"/>
</dbReference>
<keyword evidence="4" id="KW-1185">Reference proteome</keyword>
<reference evidence="3 4" key="1">
    <citation type="submission" date="2019-02" db="EMBL/GenBank/DDBJ databases">
        <title>Complete Genome Sequence and Methylome Analysis of free living Spirochaetas.</title>
        <authorList>
            <person name="Fomenkov A."/>
            <person name="Dubinina G."/>
            <person name="Leshcheva N."/>
            <person name="Mikheeva N."/>
            <person name="Grabovich M."/>
            <person name="Vincze T."/>
            <person name="Roberts R.J."/>
        </authorList>
    </citation>
    <scope>NUCLEOTIDE SEQUENCE [LARGE SCALE GENOMIC DNA]</scope>
    <source>
        <strain evidence="3 4">K2</strain>
    </source>
</reference>
<dbReference type="PANTHER" id="PTHR30401">
    <property type="entry name" value="TRNA 2-SELENOURIDINE SYNTHASE"/>
    <property type="match status" value="1"/>
</dbReference>
<dbReference type="AlphaFoldDB" id="A0A5C1QMG3"/>
<dbReference type="EMBL" id="CP036150">
    <property type="protein sequence ID" value="QEN08697.1"/>
    <property type="molecule type" value="Genomic_DNA"/>
</dbReference>
<protein>
    <submittedName>
        <fullName evidence="3">tRNA 2-selenouridine(34) synthase MnmH</fullName>
    </submittedName>
</protein>
<evidence type="ECO:0000259" key="2">
    <source>
        <dbReference type="PROSITE" id="PS50206"/>
    </source>
</evidence>
<keyword evidence="1" id="KW-0711">Selenium</keyword>
<dbReference type="NCBIfam" id="TIGR03167">
    <property type="entry name" value="tRNA_sel_U_synt"/>
    <property type="match status" value="1"/>
</dbReference>
<dbReference type="Pfam" id="PF26341">
    <property type="entry name" value="AAA_SelU"/>
    <property type="match status" value="1"/>
</dbReference>
<dbReference type="SUPFAM" id="SSF52821">
    <property type="entry name" value="Rhodanese/Cell cycle control phosphatase"/>
    <property type="match status" value="1"/>
</dbReference>
<feature type="domain" description="Rhodanese" evidence="2">
    <location>
        <begin position="2"/>
        <end position="37"/>
    </location>
</feature>
<proteinExistence type="predicted"/>
<dbReference type="InterPro" id="IPR036873">
    <property type="entry name" value="Rhodanese-like_dom_sf"/>
</dbReference>
<evidence type="ECO:0000256" key="1">
    <source>
        <dbReference type="ARBA" id="ARBA00023266"/>
    </source>
</evidence>
<dbReference type="RefSeq" id="WP_149486778.1">
    <property type="nucleotide sequence ID" value="NZ_CP036150.1"/>
</dbReference>
<name>A0A5C1QMG3_9SPIO</name>
<sequence>MCQGGLRSQRFASLLDNDGYTVYRLDQGYKGYRRGAQFLFGQTLPLLILGGMTGSGKTEILKCLSEMGEQVLDLEGLAHHKGSAFGSLGMGRQPSTEQFENDLSEKIRKFSHSRRIWVEDESLSIGKIFLPLPFFEQMKRAPLVRVEMDRQNRIDRLSRDYGHESKSLLEESIRKISKRLGSESAFKSIEALQSGDLSGAVSLILDYYDKSYEYDRKLKNRSVLCRYFSPDGSPQRAAEAILELLEKSQDS</sequence>
<dbReference type="Gene3D" id="3.40.250.10">
    <property type="entry name" value="Rhodanese-like domain"/>
    <property type="match status" value="1"/>
</dbReference>
<dbReference type="GO" id="GO:0043828">
    <property type="term" value="F:tRNA 2-selenouridine synthase activity"/>
    <property type="evidence" value="ECO:0007669"/>
    <property type="project" value="InterPro"/>
</dbReference>
<dbReference type="InterPro" id="IPR027417">
    <property type="entry name" value="P-loop_NTPase"/>
</dbReference>
<evidence type="ECO:0000313" key="3">
    <source>
        <dbReference type="EMBL" id="QEN08697.1"/>
    </source>
</evidence>
<dbReference type="NCBIfam" id="NF008750">
    <property type="entry name" value="PRK11784.1-2"/>
    <property type="match status" value="1"/>
</dbReference>
<dbReference type="Proteomes" id="UP000324209">
    <property type="component" value="Chromosome"/>
</dbReference>
<evidence type="ECO:0000313" key="4">
    <source>
        <dbReference type="Proteomes" id="UP000324209"/>
    </source>
</evidence>
<dbReference type="OrthoDB" id="9808735at2"/>
<accession>A0A5C1QMG3</accession>
<dbReference type="InterPro" id="IPR017582">
    <property type="entry name" value="SelU"/>
</dbReference>
<gene>
    <name evidence="3" type="primary">mnmH</name>
    <name evidence="3" type="ORF">EXM22_12115</name>
</gene>
<organism evidence="3 4">
    <name type="scientific">Oceanispirochaeta crateris</name>
    <dbReference type="NCBI Taxonomy" id="2518645"/>
    <lineage>
        <taxon>Bacteria</taxon>
        <taxon>Pseudomonadati</taxon>
        <taxon>Spirochaetota</taxon>
        <taxon>Spirochaetia</taxon>
        <taxon>Spirochaetales</taxon>
        <taxon>Spirochaetaceae</taxon>
        <taxon>Oceanispirochaeta</taxon>
    </lineage>
</organism>
<dbReference type="InterPro" id="IPR058840">
    <property type="entry name" value="AAA_SelU"/>
</dbReference>